<dbReference type="Gene3D" id="3.40.50.1820">
    <property type="entry name" value="alpha/beta hydrolase"/>
    <property type="match status" value="1"/>
</dbReference>
<dbReference type="RefSeq" id="WP_189186782.1">
    <property type="nucleotide sequence ID" value="NZ_BMMM01000005.1"/>
</dbReference>
<evidence type="ECO:0000313" key="6">
    <source>
        <dbReference type="EMBL" id="GGN64247.1"/>
    </source>
</evidence>
<evidence type="ECO:0000256" key="3">
    <source>
        <dbReference type="ARBA" id="ARBA00022801"/>
    </source>
</evidence>
<gene>
    <name evidence="6" type="ORF">GCM10011579_033450</name>
</gene>
<keyword evidence="3" id="KW-0378">Hydrolase</keyword>
<evidence type="ECO:0000259" key="5">
    <source>
        <dbReference type="Pfam" id="PF08386"/>
    </source>
</evidence>
<evidence type="ECO:0000256" key="2">
    <source>
        <dbReference type="ARBA" id="ARBA00022729"/>
    </source>
</evidence>
<dbReference type="InterPro" id="IPR013595">
    <property type="entry name" value="Pept_S33_TAP-like_C"/>
</dbReference>
<reference evidence="6 7" key="1">
    <citation type="journal article" date="2014" name="Int. J. Syst. Evol. Microbiol.">
        <title>Complete genome sequence of Corynebacterium casei LMG S-19264T (=DSM 44701T), isolated from a smear-ripened cheese.</title>
        <authorList>
            <consortium name="US DOE Joint Genome Institute (JGI-PGF)"/>
            <person name="Walter F."/>
            <person name="Albersmeier A."/>
            <person name="Kalinowski J."/>
            <person name="Ruckert C."/>
        </authorList>
    </citation>
    <scope>NUCLEOTIDE SEQUENCE [LARGE SCALE GENOMIC DNA]</scope>
    <source>
        <strain evidence="6 7">CGMCC 4.7111</strain>
    </source>
</reference>
<dbReference type="SUPFAM" id="SSF53474">
    <property type="entry name" value="alpha/beta-Hydrolases"/>
    <property type="match status" value="1"/>
</dbReference>
<dbReference type="EMBL" id="BMMM01000005">
    <property type="protein sequence ID" value="GGN64247.1"/>
    <property type="molecule type" value="Genomic_DNA"/>
</dbReference>
<proteinExistence type="inferred from homology"/>
<dbReference type="PANTHER" id="PTHR43248">
    <property type="entry name" value="2-SUCCINYL-6-HYDROXY-2,4-CYCLOHEXADIENE-1-CARBOXYLATE SYNTHASE"/>
    <property type="match status" value="1"/>
</dbReference>
<protein>
    <submittedName>
        <fullName evidence="6">Peptidase</fullName>
    </submittedName>
</protein>
<evidence type="ECO:0000313" key="7">
    <source>
        <dbReference type="Proteomes" id="UP000600365"/>
    </source>
</evidence>
<name>A0A917Y341_9ACTN</name>
<feature type="signal peptide" evidence="4">
    <location>
        <begin position="1"/>
        <end position="39"/>
    </location>
</feature>
<keyword evidence="7" id="KW-1185">Reference proteome</keyword>
<dbReference type="InterPro" id="IPR029058">
    <property type="entry name" value="AB_hydrolase_fold"/>
</dbReference>
<evidence type="ECO:0000256" key="1">
    <source>
        <dbReference type="ARBA" id="ARBA00010088"/>
    </source>
</evidence>
<feature type="domain" description="Peptidase S33 tripeptidyl aminopeptidase-like C-terminal" evidence="5">
    <location>
        <begin position="424"/>
        <end position="528"/>
    </location>
</feature>
<sequence>MSPLTKTRRTGLSTARRTGALTATVAVIATALAGWTAHASPQPADTSGQLPSSLTAQSLNWHTCAPPTPAQGTQPAPGRAWQCATIKAPLDYTHPDKKTISLALIRTKATDPHRRIGSLLFNFGGPGASGVSILPTFGDEFQTLNTRYDLVGFDPRGVGASAPVTCLTDKETDAYYTGNSPGDTALPQDPATFARHYLNSCRNNSGNILSHVDTVSAARDMDLMRHVLGDRKLHYFGMSYGTKLGAVYAHLYPHHVGHLVLDAVMDPTKTPLQEALAQTAGFQLALDNYMKDCAAAHGAACPTGTTGSDGGNQKLVALLTALNQHPLPTRDGRKLTADLAFTGIMSALYSQSAWPTLTTALNEAQHHGRGDTLLALADAYNGRDPQGRYSNINSANTAINCADQKQRYTDTDITTHLPQFRDASPLFGDAMAWSLTTCTGWPTATTTDTPNVNAPGSAPILVIGNTGDPATPYQGARHMAHALGTGVGIHITLTGQGHGGYTSNNTCLTNLVDHYLLNNTTPPNNTTCT</sequence>
<evidence type="ECO:0000256" key="4">
    <source>
        <dbReference type="SAM" id="SignalP"/>
    </source>
</evidence>
<comment type="caution">
    <text evidence="6">The sequence shown here is derived from an EMBL/GenBank/DDBJ whole genome shotgun (WGS) entry which is preliminary data.</text>
</comment>
<dbReference type="Pfam" id="PF08386">
    <property type="entry name" value="Abhydrolase_4"/>
    <property type="match status" value="1"/>
</dbReference>
<dbReference type="AlphaFoldDB" id="A0A917Y341"/>
<keyword evidence="2 4" id="KW-0732">Signal</keyword>
<feature type="chain" id="PRO_5037759622" evidence="4">
    <location>
        <begin position="40"/>
        <end position="529"/>
    </location>
</feature>
<dbReference type="InterPro" id="IPR051601">
    <property type="entry name" value="Serine_prot/Carboxylest_S33"/>
</dbReference>
<organism evidence="6 7">
    <name type="scientific">Streptomyces albiflavescens</name>
    <dbReference type="NCBI Taxonomy" id="1623582"/>
    <lineage>
        <taxon>Bacteria</taxon>
        <taxon>Bacillati</taxon>
        <taxon>Actinomycetota</taxon>
        <taxon>Actinomycetes</taxon>
        <taxon>Kitasatosporales</taxon>
        <taxon>Streptomycetaceae</taxon>
        <taxon>Streptomyces</taxon>
    </lineage>
</organism>
<dbReference type="GO" id="GO:0016787">
    <property type="term" value="F:hydrolase activity"/>
    <property type="evidence" value="ECO:0007669"/>
    <property type="project" value="UniProtKB-KW"/>
</dbReference>
<comment type="similarity">
    <text evidence="1">Belongs to the peptidase S33 family.</text>
</comment>
<accession>A0A917Y341</accession>
<dbReference type="PANTHER" id="PTHR43248:SF29">
    <property type="entry name" value="TRIPEPTIDYL AMINOPEPTIDASE"/>
    <property type="match status" value="1"/>
</dbReference>
<dbReference type="Proteomes" id="UP000600365">
    <property type="component" value="Unassembled WGS sequence"/>
</dbReference>